<dbReference type="GO" id="GO:0008236">
    <property type="term" value="F:serine-type peptidase activity"/>
    <property type="evidence" value="ECO:0007669"/>
    <property type="project" value="UniProtKB-KW"/>
</dbReference>
<keyword evidence="2" id="KW-0645">Protease</keyword>
<dbReference type="Pfam" id="PF03575">
    <property type="entry name" value="Peptidase_S51"/>
    <property type="match status" value="1"/>
</dbReference>
<organism evidence="5 6">
    <name type="scientific">Nesterenkonia salmonea</name>
    <dbReference type="NCBI Taxonomy" id="1804987"/>
    <lineage>
        <taxon>Bacteria</taxon>
        <taxon>Bacillati</taxon>
        <taxon>Actinomycetota</taxon>
        <taxon>Actinomycetes</taxon>
        <taxon>Micrococcales</taxon>
        <taxon>Micrococcaceae</taxon>
        <taxon>Nesterenkonia</taxon>
    </lineage>
</organism>
<evidence type="ECO:0000313" key="6">
    <source>
        <dbReference type="Proteomes" id="UP000310458"/>
    </source>
</evidence>
<sequence length="251" mass="26469">MKGTVVALGGGGFSMSDSGLTSIDKYILELTGESRPKVCFIPTASGNASSYAHKFEAAFGGYAETSVLSLFCQQPWGYTDPRFLLDQDIVYVGGGSTANLLAIWRLHGLPEILEEAAGVGTVLAGISAGMNCWFESSSTDSFGPLAPLNDGLGFIPGSACPHYFGEPGRREKYLQWVGEGILGDGFAVDEYCALVMKDGIFDEAIAERPGHPAYRVIRQGHAGIEADLPVRLLGRPIAGSPSVSSPDGRAT</sequence>
<dbReference type="CDD" id="cd03146">
    <property type="entry name" value="GAT1_Peptidase_E"/>
    <property type="match status" value="1"/>
</dbReference>
<keyword evidence="6" id="KW-1185">Reference proteome</keyword>
<comment type="similarity">
    <text evidence="1">Belongs to the peptidase S51 family.</text>
</comment>
<gene>
    <name evidence="5" type="ORF">FEF26_11115</name>
</gene>
<dbReference type="OrthoDB" id="9778515at2"/>
<evidence type="ECO:0000256" key="2">
    <source>
        <dbReference type="ARBA" id="ARBA00022670"/>
    </source>
</evidence>
<evidence type="ECO:0000256" key="4">
    <source>
        <dbReference type="ARBA" id="ARBA00022825"/>
    </source>
</evidence>
<name>A0A5R9B8Z9_9MICC</name>
<dbReference type="InterPro" id="IPR005320">
    <property type="entry name" value="Peptidase_S51"/>
</dbReference>
<dbReference type="Proteomes" id="UP000310458">
    <property type="component" value="Unassembled WGS sequence"/>
</dbReference>
<keyword evidence="3" id="KW-0378">Hydrolase</keyword>
<proteinExistence type="inferred from homology"/>
<dbReference type="SUPFAM" id="SSF52317">
    <property type="entry name" value="Class I glutamine amidotransferase-like"/>
    <property type="match status" value="1"/>
</dbReference>
<dbReference type="InterPro" id="IPR029062">
    <property type="entry name" value="Class_I_gatase-like"/>
</dbReference>
<keyword evidence="4" id="KW-0720">Serine protease</keyword>
<protein>
    <submittedName>
        <fullName evidence="5">Peptidase E</fullName>
    </submittedName>
</protein>
<dbReference type="GO" id="GO:0006508">
    <property type="term" value="P:proteolysis"/>
    <property type="evidence" value="ECO:0007669"/>
    <property type="project" value="UniProtKB-KW"/>
</dbReference>
<evidence type="ECO:0000256" key="1">
    <source>
        <dbReference type="ARBA" id="ARBA00006534"/>
    </source>
</evidence>
<dbReference type="PANTHER" id="PTHR20842:SF0">
    <property type="entry name" value="ALPHA-ASPARTYL DIPEPTIDASE"/>
    <property type="match status" value="1"/>
</dbReference>
<reference evidence="5 6" key="1">
    <citation type="submission" date="2019-05" db="EMBL/GenBank/DDBJ databases">
        <title>Nesterenkonia sp. GY074 isolated from the Southern Atlantic Ocean.</title>
        <authorList>
            <person name="Zhang G."/>
        </authorList>
    </citation>
    <scope>NUCLEOTIDE SEQUENCE [LARGE SCALE GENOMIC DNA]</scope>
    <source>
        <strain evidence="5 6">GY074</strain>
    </source>
</reference>
<comment type="caution">
    <text evidence="5">The sequence shown here is derived from an EMBL/GenBank/DDBJ whole genome shotgun (WGS) entry which is preliminary data.</text>
</comment>
<dbReference type="PANTHER" id="PTHR20842">
    <property type="entry name" value="PROTEASE S51 ALPHA-ASPARTYL DIPEPTIDASE"/>
    <property type="match status" value="1"/>
</dbReference>
<dbReference type="Gene3D" id="3.40.50.880">
    <property type="match status" value="1"/>
</dbReference>
<dbReference type="AlphaFoldDB" id="A0A5R9B8Z9"/>
<dbReference type="EMBL" id="VAVZ01000031">
    <property type="protein sequence ID" value="TLP94891.1"/>
    <property type="molecule type" value="Genomic_DNA"/>
</dbReference>
<accession>A0A5R9B8Z9</accession>
<evidence type="ECO:0000256" key="3">
    <source>
        <dbReference type="ARBA" id="ARBA00022801"/>
    </source>
</evidence>
<evidence type="ECO:0000313" key="5">
    <source>
        <dbReference type="EMBL" id="TLP94891.1"/>
    </source>
</evidence>